<reference evidence="12" key="1">
    <citation type="thesis" date="2020" institute="ProQuest LLC" country="789 East Eisenhower Parkway, Ann Arbor, MI, USA">
        <title>Comparative Genomics and Chromosome Evolution.</title>
        <authorList>
            <person name="Mudd A.B."/>
        </authorList>
    </citation>
    <scope>NUCLEOTIDE SEQUENCE</scope>
    <source>
        <strain evidence="12">1538</strain>
        <tissue evidence="12">Blood</tissue>
    </source>
</reference>
<evidence type="ECO:0000256" key="9">
    <source>
        <dbReference type="SAM" id="Phobius"/>
    </source>
</evidence>
<dbReference type="InterPro" id="IPR015720">
    <property type="entry name" value="Emp24-like"/>
</dbReference>
<evidence type="ECO:0000256" key="7">
    <source>
        <dbReference type="ARBA" id="ARBA00023136"/>
    </source>
</evidence>
<feature type="chain" id="PRO_5043629366" description="GOLD domain-containing protein" evidence="10">
    <location>
        <begin position="18"/>
        <end position="237"/>
    </location>
</feature>
<keyword evidence="13" id="KW-1185">Reference proteome</keyword>
<dbReference type="PANTHER" id="PTHR22811">
    <property type="entry name" value="TRANSMEMBRANE EMP24 DOMAIN-CONTAINING PROTEIN"/>
    <property type="match status" value="1"/>
</dbReference>
<keyword evidence="5" id="KW-0256">Endoplasmic reticulum</keyword>
<evidence type="ECO:0000256" key="10">
    <source>
        <dbReference type="SAM" id="SignalP"/>
    </source>
</evidence>
<organism evidence="12 13">
    <name type="scientific">Pyxicephalus adspersus</name>
    <name type="common">African bullfrog</name>
    <dbReference type="NCBI Taxonomy" id="30357"/>
    <lineage>
        <taxon>Eukaryota</taxon>
        <taxon>Metazoa</taxon>
        <taxon>Chordata</taxon>
        <taxon>Craniata</taxon>
        <taxon>Vertebrata</taxon>
        <taxon>Euteleostomi</taxon>
        <taxon>Amphibia</taxon>
        <taxon>Batrachia</taxon>
        <taxon>Anura</taxon>
        <taxon>Neobatrachia</taxon>
        <taxon>Ranoidea</taxon>
        <taxon>Pyxicephalidae</taxon>
        <taxon>Pyxicephalinae</taxon>
        <taxon>Pyxicephalus</taxon>
    </lineage>
</organism>
<comment type="caution">
    <text evidence="12">The sequence shown here is derived from an EMBL/GenBank/DDBJ whole genome shotgun (WGS) entry which is preliminary data.</text>
</comment>
<comment type="subcellular location">
    <subcellularLocation>
        <location evidence="1">Endoplasmic reticulum membrane</location>
        <topology evidence="1">Single-pass type I membrane protein</topology>
    </subcellularLocation>
    <subcellularLocation>
        <location evidence="8">Membrane</location>
        <topology evidence="8">Single-pass type I membrane protein</topology>
    </subcellularLocation>
</comment>
<protein>
    <recommendedName>
        <fullName evidence="11">GOLD domain-containing protein</fullName>
    </recommendedName>
</protein>
<evidence type="ECO:0000256" key="1">
    <source>
        <dbReference type="ARBA" id="ARBA00004115"/>
    </source>
</evidence>
<dbReference type="GO" id="GO:0005789">
    <property type="term" value="C:endoplasmic reticulum membrane"/>
    <property type="evidence" value="ECO:0007669"/>
    <property type="project" value="UniProtKB-SubCell"/>
</dbReference>
<feature type="signal peptide" evidence="10">
    <location>
        <begin position="1"/>
        <end position="17"/>
    </location>
</feature>
<sequence>MLLAAFLLLSLFVQGSPQKTEPLSSANSQPLFRGADRYDFAILVGPAGTECFYHFAHQDGYFYFGYEVQWSSGIMQDRKVSASVHNPQGFMIETSKDERGQINFQTKDTGFYQLCVNNWQNHFGSVQVYLNFGVFYDGQGSEHGHENENRKLNDTVAAIEASSHVVLGRVLHMWRYYNFARMRRGSDYYRLMSNYHYVNWWSAGTSILIVVSGVLQLYFLKRLFNVKTTTETQKPRC</sequence>
<evidence type="ECO:0000256" key="3">
    <source>
        <dbReference type="ARBA" id="ARBA00022692"/>
    </source>
</evidence>
<evidence type="ECO:0000256" key="8">
    <source>
        <dbReference type="RuleBase" id="RU003827"/>
    </source>
</evidence>
<evidence type="ECO:0000256" key="5">
    <source>
        <dbReference type="ARBA" id="ARBA00022824"/>
    </source>
</evidence>
<evidence type="ECO:0000256" key="2">
    <source>
        <dbReference type="ARBA" id="ARBA00007104"/>
    </source>
</evidence>
<name>A0AAV2ZHH4_PYXAD</name>
<keyword evidence="7 9" id="KW-0472">Membrane</keyword>
<keyword evidence="6 9" id="KW-1133">Transmembrane helix</keyword>
<evidence type="ECO:0000256" key="6">
    <source>
        <dbReference type="ARBA" id="ARBA00022989"/>
    </source>
</evidence>
<dbReference type="Pfam" id="PF01105">
    <property type="entry name" value="EMP24_GP25L"/>
    <property type="match status" value="1"/>
</dbReference>
<dbReference type="PROSITE" id="PS50866">
    <property type="entry name" value="GOLD"/>
    <property type="match status" value="1"/>
</dbReference>
<dbReference type="EMBL" id="DYDO01000010">
    <property type="protein sequence ID" value="DBA16889.1"/>
    <property type="molecule type" value="Genomic_DNA"/>
</dbReference>
<dbReference type="AlphaFoldDB" id="A0AAV2ZHH4"/>
<evidence type="ECO:0000313" key="12">
    <source>
        <dbReference type="EMBL" id="DBA16889.1"/>
    </source>
</evidence>
<proteinExistence type="inferred from homology"/>
<keyword evidence="3 8" id="KW-0812">Transmembrane</keyword>
<feature type="domain" description="GOLD" evidence="11">
    <location>
        <begin position="49"/>
        <end position="134"/>
    </location>
</feature>
<keyword evidence="4 10" id="KW-0732">Signal</keyword>
<comment type="similarity">
    <text evidence="2 8">Belongs to the EMP24/GP25L family.</text>
</comment>
<dbReference type="InterPro" id="IPR009038">
    <property type="entry name" value="GOLD_dom"/>
</dbReference>
<evidence type="ECO:0000256" key="4">
    <source>
        <dbReference type="ARBA" id="ARBA00022729"/>
    </source>
</evidence>
<gene>
    <name evidence="12" type="ORF">GDO54_002416</name>
</gene>
<evidence type="ECO:0000313" key="13">
    <source>
        <dbReference type="Proteomes" id="UP001181693"/>
    </source>
</evidence>
<evidence type="ECO:0000259" key="11">
    <source>
        <dbReference type="PROSITE" id="PS50866"/>
    </source>
</evidence>
<accession>A0AAV2ZHH4</accession>
<dbReference type="SMART" id="SM01190">
    <property type="entry name" value="EMP24_GP25L"/>
    <property type="match status" value="1"/>
</dbReference>
<dbReference type="Proteomes" id="UP001181693">
    <property type="component" value="Unassembled WGS sequence"/>
</dbReference>
<feature type="transmembrane region" description="Helical" evidence="9">
    <location>
        <begin position="200"/>
        <end position="220"/>
    </location>
</feature>